<name>A0A0F9HZX8_9ZZZZ</name>
<proteinExistence type="predicted"/>
<comment type="caution">
    <text evidence="1">The sequence shown here is derived from an EMBL/GenBank/DDBJ whole genome shotgun (WGS) entry which is preliminary data.</text>
</comment>
<gene>
    <name evidence="1" type="ORF">LCGC14_1642460</name>
</gene>
<protein>
    <submittedName>
        <fullName evidence="1">Uncharacterized protein</fullName>
    </submittedName>
</protein>
<dbReference type="EMBL" id="LAZR01013704">
    <property type="protein sequence ID" value="KKM20742.1"/>
    <property type="molecule type" value="Genomic_DNA"/>
</dbReference>
<organism evidence="1">
    <name type="scientific">marine sediment metagenome</name>
    <dbReference type="NCBI Taxonomy" id="412755"/>
    <lineage>
        <taxon>unclassified sequences</taxon>
        <taxon>metagenomes</taxon>
        <taxon>ecological metagenomes</taxon>
    </lineage>
</organism>
<evidence type="ECO:0000313" key="1">
    <source>
        <dbReference type="EMBL" id="KKM20742.1"/>
    </source>
</evidence>
<reference evidence="1" key="1">
    <citation type="journal article" date="2015" name="Nature">
        <title>Complex archaea that bridge the gap between prokaryotes and eukaryotes.</title>
        <authorList>
            <person name="Spang A."/>
            <person name="Saw J.H."/>
            <person name="Jorgensen S.L."/>
            <person name="Zaremba-Niedzwiedzka K."/>
            <person name="Martijn J."/>
            <person name="Lind A.E."/>
            <person name="van Eijk R."/>
            <person name="Schleper C."/>
            <person name="Guy L."/>
            <person name="Ettema T.J."/>
        </authorList>
    </citation>
    <scope>NUCLEOTIDE SEQUENCE</scope>
</reference>
<dbReference type="AlphaFoldDB" id="A0A0F9HZX8"/>
<accession>A0A0F9HZX8</accession>
<sequence length="78" mass="8503">MSEHIIAKAKAELYAAIVQSIDSDDQIIMNHVRAAYNLLRAIEPHVFTAGGTGDAKDTCQLCGLDLRDDLHVRSKVPA</sequence>